<feature type="non-terminal residue" evidence="2">
    <location>
        <position position="303"/>
    </location>
</feature>
<dbReference type="InterPro" id="IPR050546">
    <property type="entry name" value="Glycosyl_Hydrlase_16"/>
</dbReference>
<dbReference type="Gene3D" id="2.60.120.200">
    <property type="match status" value="1"/>
</dbReference>
<dbReference type="AlphaFoldDB" id="A0A6A5UDX0"/>
<name>A0A6A5UDX0_9PLEO</name>
<evidence type="ECO:0000313" key="2">
    <source>
        <dbReference type="EMBL" id="KAF1959307.1"/>
    </source>
</evidence>
<dbReference type="CDD" id="cd02181">
    <property type="entry name" value="GH16_fungal_Lam16A_glucanase"/>
    <property type="match status" value="1"/>
</dbReference>
<dbReference type="PROSITE" id="PS51762">
    <property type="entry name" value="GH16_2"/>
    <property type="match status" value="1"/>
</dbReference>
<evidence type="ECO:0000313" key="3">
    <source>
        <dbReference type="Proteomes" id="UP000800035"/>
    </source>
</evidence>
<dbReference type="OrthoDB" id="192832at2759"/>
<gene>
    <name evidence="2" type="ORF">CC80DRAFT_391977</name>
</gene>
<dbReference type="EMBL" id="ML976985">
    <property type="protein sequence ID" value="KAF1959307.1"/>
    <property type="molecule type" value="Genomic_DNA"/>
</dbReference>
<dbReference type="InterPro" id="IPR013320">
    <property type="entry name" value="ConA-like_dom_sf"/>
</dbReference>
<dbReference type="Proteomes" id="UP000800035">
    <property type="component" value="Unassembled WGS sequence"/>
</dbReference>
<protein>
    <submittedName>
        <fullName evidence="2">Putative endo-1,3(4)-beta-glucanase</fullName>
    </submittedName>
</protein>
<dbReference type="Pfam" id="PF26113">
    <property type="entry name" value="GH16_XgeA"/>
    <property type="match status" value="1"/>
</dbReference>
<feature type="non-terminal residue" evidence="2">
    <location>
        <position position="1"/>
    </location>
</feature>
<evidence type="ECO:0000259" key="1">
    <source>
        <dbReference type="PROSITE" id="PS51762"/>
    </source>
</evidence>
<dbReference type="SUPFAM" id="SSF49899">
    <property type="entry name" value="Concanavalin A-like lectins/glucanases"/>
    <property type="match status" value="1"/>
</dbReference>
<dbReference type="GO" id="GO:0009251">
    <property type="term" value="P:glucan catabolic process"/>
    <property type="evidence" value="ECO:0007669"/>
    <property type="project" value="TreeGrafter"/>
</dbReference>
<dbReference type="PANTHER" id="PTHR10963">
    <property type="entry name" value="GLYCOSYL HYDROLASE-RELATED"/>
    <property type="match status" value="1"/>
</dbReference>
<dbReference type="GO" id="GO:0004553">
    <property type="term" value="F:hydrolase activity, hydrolyzing O-glycosyl compounds"/>
    <property type="evidence" value="ECO:0007669"/>
    <property type="project" value="InterPro"/>
</dbReference>
<sequence length="303" mass="32961">YQLIQNYNASNFFDEFRFFTNPDPTSGFVKYVPFDTAISTGLISNDSSIISIGVDKTNVFTPGGPGRPSVRLESKATFTEGLFVIDLTHIPVGCGVWPAFWTTGLADWPSDGEIDIVENVNDARTNNAALHATGSCTITPSTAQTSLWKSTDCNIAHDGNQGCGTTFTEPYNYGAEFNANGGGVYAMEWTSQTINIWFFSPDRVPETLRYGGYVPEVDTFGTPSATFEEPCSGSFGEKFFNHTIIIDTTFCGGWAGGTFGSGTSTCPLIEGKTPMESCVEYVAGNPEAFKEAWWGIKSLRVWE</sequence>
<feature type="domain" description="GH16" evidence="1">
    <location>
        <begin position="1"/>
        <end position="263"/>
    </location>
</feature>
<dbReference type="InterPro" id="IPR000757">
    <property type="entry name" value="Beta-glucanase-like"/>
</dbReference>
<organism evidence="2 3">
    <name type="scientific">Byssothecium circinans</name>
    <dbReference type="NCBI Taxonomy" id="147558"/>
    <lineage>
        <taxon>Eukaryota</taxon>
        <taxon>Fungi</taxon>
        <taxon>Dikarya</taxon>
        <taxon>Ascomycota</taxon>
        <taxon>Pezizomycotina</taxon>
        <taxon>Dothideomycetes</taxon>
        <taxon>Pleosporomycetidae</taxon>
        <taxon>Pleosporales</taxon>
        <taxon>Massarineae</taxon>
        <taxon>Massarinaceae</taxon>
        <taxon>Byssothecium</taxon>
    </lineage>
</organism>
<keyword evidence="3" id="KW-1185">Reference proteome</keyword>
<reference evidence="2" key="1">
    <citation type="journal article" date="2020" name="Stud. Mycol.">
        <title>101 Dothideomycetes genomes: a test case for predicting lifestyles and emergence of pathogens.</title>
        <authorList>
            <person name="Haridas S."/>
            <person name="Albert R."/>
            <person name="Binder M."/>
            <person name="Bloem J."/>
            <person name="Labutti K."/>
            <person name="Salamov A."/>
            <person name="Andreopoulos B."/>
            <person name="Baker S."/>
            <person name="Barry K."/>
            <person name="Bills G."/>
            <person name="Bluhm B."/>
            <person name="Cannon C."/>
            <person name="Castanera R."/>
            <person name="Culley D."/>
            <person name="Daum C."/>
            <person name="Ezra D."/>
            <person name="Gonzalez J."/>
            <person name="Henrissat B."/>
            <person name="Kuo A."/>
            <person name="Liang C."/>
            <person name="Lipzen A."/>
            <person name="Lutzoni F."/>
            <person name="Magnuson J."/>
            <person name="Mondo S."/>
            <person name="Nolan M."/>
            <person name="Ohm R."/>
            <person name="Pangilinan J."/>
            <person name="Park H.-J."/>
            <person name="Ramirez L."/>
            <person name="Alfaro M."/>
            <person name="Sun H."/>
            <person name="Tritt A."/>
            <person name="Yoshinaga Y."/>
            <person name="Zwiers L.-H."/>
            <person name="Turgeon B."/>
            <person name="Goodwin S."/>
            <person name="Spatafora J."/>
            <person name="Crous P."/>
            <person name="Grigoriev I."/>
        </authorList>
    </citation>
    <scope>NUCLEOTIDE SEQUENCE</scope>
    <source>
        <strain evidence="2">CBS 675.92</strain>
    </source>
</reference>
<proteinExistence type="predicted"/>
<accession>A0A6A5UDX0</accession>
<dbReference type="PANTHER" id="PTHR10963:SF24">
    <property type="entry name" value="GLYCOSIDASE C21B10.07-RELATED"/>
    <property type="match status" value="1"/>
</dbReference>